<dbReference type="EMBL" id="KQ417963">
    <property type="protein sequence ID" value="KOF89503.1"/>
    <property type="molecule type" value="Genomic_DNA"/>
</dbReference>
<evidence type="ECO:0000256" key="1">
    <source>
        <dbReference type="SAM" id="SignalP"/>
    </source>
</evidence>
<protein>
    <recommendedName>
        <fullName evidence="3">LRRNT domain-containing protein</fullName>
    </recommendedName>
</protein>
<dbReference type="AlphaFoldDB" id="A0A0L8HJS3"/>
<keyword evidence="1" id="KW-0732">Signal</keyword>
<feature type="chain" id="PRO_5005583723" description="LRRNT domain-containing protein" evidence="1">
    <location>
        <begin position="28"/>
        <end position="60"/>
    </location>
</feature>
<name>A0A0L8HJS3_OCTBM</name>
<feature type="signal peptide" evidence="1">
    <location>
        <begin position="1"/>
        <end position="27"/>
    </location>
</feature>
<accession>A0A0L8HJS3</accession>
<evidence type="ECO:0000313" key="2">
    <source>
        <dbReference type="EMBL" id="KOF89503.1"/>
    </source>
</evidence>
<gene>
    <name evidence="2" type="ORF">OCBIM_22012965mg</name>
</gene>
<organism evidence="2">
    <name type="scientific">Octopus bimaculoides</name>
    <name type="common">California two-spotted octopus</name>
    <dbReference type="NCBI Taxonomy" id="37653"/>
    <lineage>
        <taxon>Eukaryota</taxon>
        <taxon>Metazoa</taxon>
        <taxon>Spiralia</taxon>
        <taxon>Lophotrochozoa</taxon>
        <taxon>Mollusca</taxon>
        <taxon>Cephalopoda</taxon>
        <taxon>Coleoidea</taxon>
        <taxon>Octopodiformes</taxon>
        <taxon>Octopoda</taxon>
        <taxon>Incirrata</taxon>
        <taxon>Octopodidae</taxon>
        <taxon>Octopus</taxon>
    </lineage>
</organism>
<sequence length="60" mass="6526">MLRELNMLTVVLILYMGLFLESHVAVSDICSKCVCNLDVNCSSRGLSSIPKGLPINITSL</sequence>
<proteinExistence type="predicted"/>
<evidence type="ECO:0008006" key="3">
    <source>
        <dbReference type="Google" id="ProtNLM"/>
    </source>
</evidence>
<reference evidence="2" key="1">
    <citation type="submission" date="2015-07" db="EMBL/GenBank/DDBJ databases">
        <title>MeaNS - Measles Nucleotide Surveillance Program.</title>
        <authorList>
            <person name="Tran T."/>
            <person name="Druce J."/>
        </authorList>
    </citation>
    <scope>NUCLEOTIDE SEQUENCE</scope>
    <source>
        <strain evidence="2">UCB-OBI-ISO-001</strain>
        <tissue evidence="2">Gonad</tissue>
    </source>
</reference>